<proteinExistence type="predicted"/>
<evidence type="ECO:0000313" key="2">
    <source>
        <dbReference type="EMBL" id="SMP30400.1"/>
    </source>
</evidence>
<dbReference type="EMBL" id="FXTT01000004">
    <property type="protein sequence ID" value="SMP30400.1"/>
    <property type="molecule type" value="Genomic_DNA"/>
</dbReference>
<evidence type="ECO:0000313" key="3">
    <source>
        <dbReference type="Proteomes" id="UP001157914"/>
    </source>
</evidence>
<dbReference type="Proteomes" id="UP001157914">
    <property type="component" value="Unassembled WGS sequence"/>
</dbReference>
<gene>
    <name evidence="2" type="ORF">SAMN06265374_3243</name>
</gene>
<accession>A0ABY1PAW0</accession>
<keyword evidence="3" id="KW-1185">Reference proteome</keyword>
<feature type="region of interest" description="Disordered" evidence="1">
    <location>
        <begin position="88"/>
        <end position="107"/>
    </location>
</feature>
<name>A0ABY1PAW0_9HYPH</name>
<sequence length="107" mass="11323">MPPPRNLAVTVGTETAGATAEIEATEEIEVIAETGETEATGVIAETRERGAIAATTGTRTVLKVKKMIPMKDQSKTAPATTMMMTMRATRGGPRAPQKSLVQTLPRN</sequence>
<reference evidence="2 3" key="1">
    <citation type="submission" date="2017-05" db="EMBL/GenBank/DDBJ databases">
        <authorList>
            <person name="Varghese N."/>
            <person name="Submissions S."/>
        </authorList>
    </citation>
    <scope>NUCLEOTIDE SEQUENCE [LARGE SCALE GENOMIC DNA]</scope>
    <source>
        <strain evidence="2 3">DSM 15949</strain>
    </source>
</reference>
<dbReference type="RefSeq" id="WP_155190500.1">
    <property type="nucleotide sequence ID" value="NZ_BAAAEA010000004.1"/>
</dbReference>
<organism evidence="2 3">
    <name type="scientific">Roseibium denhamense</name>
    <dbReference type="NCBI Taxonomy" id="76305"/>
    <lineage>
        <taxon>Bacteria</taxon>
        <taxon>Pseudomonadati</taxon>
        <taxon>Pseudomonadota</taxon>
        <taxon>Alphaproteobacteria</taxon>
        <taxon>Hyphomicrobiales</taxon>
        <taxon>Stappiaceae</taxon>
        <taxon>Roseibium</taxon>
    </lineage>
</organism>
<protein>
    <submittedName>
        <fullName evidence="2">Uncharacterized protein</fullName>
    </submittedName>
</protein>
<evidence type="ECO:0000256" key="1">
    <source>
        <dbReference type="SAM" id="MobiDB-lite"/>
    </source>
</evidence>
<comment type="caution">
    <text evidence="2">The sequence shown here is derived from an EMBL/GenBank/DDBJ whole genome shotgun (WGS) entry which is preliminary data.</text>
</comment>